<feature type="chain" id="PRO_5038785391" evidence="1">
    <location>
        <begin position="18"/>
        <end position="47"/>
    </location>
</feature>
<dbReference type="GO" id="GO:0005975">
    <property type="term" value="P:carbohydrate metabolic process"/>
    <property type="evidence" value="ECO:0007669"/>
    <property type="project" value="InterPro"/>
</dbReference>
<evidence type="ECO:0000313" key="3">
    <source>
        <dbReference type="EMBL" id="SEG93992.1"/>
    </source>
</evidence>
<feature type="signal peptide" evidence="1">
    <location>
        <begin position="1"/>
        <end position="17"/>
    </location>
</feature>
<dbReference type="Pfam" id="PF17389">
    <property type="entry name" value="Bac_rhamnosid6H"/>
    <property type="match status" value="1"/>
</dbReference>
<dbReference type="AlphaFoldDB" id="A0A1H6E8D6"/>
<dbReference type="EMBL" id="FNVO01000042">
    <property type="protein sequence ID" value="SEG93992.1"/>
    <property type="molecule type" value="Genomic_DNA"/>
</dbReference>
<keyword evidence="1" id="KW-0732">Signal</keyword>
<dbReference type="Gene3D" id="1.50.10.10">
    <property type="match status" value="1"/>
</dbReference>
<organism evidence="3 4">
    <name type="scientific">Thermomonospora echinospora</name>
    <dbReference type="NCBI Taxonomy" id="1992"/>
    <lineage>
        <taxon>Bacteria</taxon>
        <taxon>Bacillati</taxon>
        <taxon>Actinomycetota</taxon>
        <taxon>Actinomycetes</taxon>
        <taxon>Streptosporangiales</taxon>
        <taxon>Thermomonosporaceae</taxon>
        <taxon>Thermomonospora</taxon>
    </lineage>
</organism>
<dbReference type="RefSeq" id="WP_160147244.1">
    <property type="nucleotide sequence ID" value="NZ_FNVO01000042.1"/>
</dbReference>
<keyword evidence="4" id="KW-1185">Reference proteome</keyword>
<dbReference type="Proteomes" id="UP000236723">
    <property type="component" value="Unassembled WGS sequence"/>
</dbReference>
<accession>A0A1H6E8D6</accession>
<gene>
    <name evidence="3" type="ORF">SAMN04489712_14220</name>
</gene>
<evidence type="ECO:0000256" key="1">
    <source>
        <dbReference type="SAM" id="SignalP"/>
    </source>
</evidence>
<name>A0A1H6E8D6_9ACTN</name>
<protein>
    <submittedName>
        <fullName evidence="3">Alpha-L-rhamnosidase</fullName>
    </submittedName>
</protein>
<reference evidence="4" key="1">
    <citation type="submission" date="2016-10" db="EMBL/GenBank/DDBJ databases">
        <authorList>
            <person name="Varghese N."/>
            <person name="Submissions S."/>
        </authorList>
    </citation>
    <scope>NUCLEOTIDE SEQUENCE [LARGE SCALE GENOMIC DNA]</scope>
    <source>
        <strain evidence="4">DSM 43163</strain>
    </source>
</reference>
<dbReference type="InterPro" id="IPR012341">
    <property type="entry name" value="6hp_glycosidase-like_sf"/>
</dbReference>
<evidence type="ECO:0000313" key="4">
    <source>
        <dbReference type="Proteomes" id="UP000236723"/>
    </source>
</evidence>
<sequence>MMVVFAAIAVATATATAWSDAAMIVPWTLYQRYGDLGVLERQSPWPR</sequence>
<dbReference type="InterPro" id="IPR035396">
    <property type="entry name" value="Bac_rhamnosid6H"/>
</dbReference>
<evidence type="ECO:0000259" key="2">
    <source>
        <dbReference type="Pfam" id="PF17389"/>
    </source>
</evidence>
<feature type="domain" description="Alpha-L-rhamnosidase six-hairpin glycosidase" evidence="2">
    <location>
        <begin position="9"/>
        <end position="42"/>
    </location>
</feature>
<proteinExistence type="predicted"/>